<keyword evidence="2" id="KW-1185">Reference proteome</keyword>
<sequence length="84" mass="8485">MRDISIAIDEIVLNGVSVPDEGGFRASLIAELTTLALGHTGAISGGAAPELHGTALSDVDNLGAQVAQSVWSSMVAQGDQRGTP</sequence>
<reference evidence="1" key="1">
    <citation type="submission" date="2021-01" db="EMBL/GenBank/DDBJ databases">
        <title>Whole genome shotgun sequence of Rhizocola hellebori NBRC 109834.</title>
        <authorList>
            <person name="Komaki H."/>
            <person name="Tamura T."/>
        </authorList>
    </citation>
    <scope>NUCLEOTIDE SEQUENCE</scope>
    <source>
        <strain evidence="1">NBRC 109834</strain>
    </source>
</reference>
<comment type="caution">
    <text evidence="1">The sequence shown here is derived from an EMBL/GenBank/DDBJ whole genome shotgun (WGS) entry which is preliminary data.</text>
</comment>
<dbReference type="AlphaFoldDB" id="A0A8J3VHU4"/>
<organism evidence="1 2">
    <name type="scientific">Rhizocola hellebori</name>
    <dbReference type="NCBI Taxonomy" id="1392758"/>
    <lineage>
        <taxon>Bacteria</taxon>
        <taxon>Bacillati</taxon>
        <taxon>Actinomycetota</taxon>
        <taxon>Actinomycetes</taxon>
        <taxon>Micromonosporales</taxon>
        <taxon>Micromonosporaceae</taxon>
        <taxon>Rhizocola</taxon>
    </lineage>
</organism>
<dbReference type="EMBL" id="BONY01000031">
    <property type="protein sequence ID" value="GIH06865.1"/>
    <property type="molecule type" value="Genomic_DNA"/>
</dbReference>
<proteinExistence type="predicted"/>
<gene>
    <name evidence="1" type="ORF">Rhe02_49320</name>
</gene>
<name>A0A8J3VHU4_9ACTN</name>
<evidence type="ECO:0000313" key="1">
    <source>
        <dbReference type="EMBL" id="GIH06865.1"/>
    </source>
</evidence>
<accession>A0A8J3VHU4</accession>
<evidence type="ECO:0000313" key="2">
    <source>
        <dbReference type="Proteomes" id="UP000612899"/>
    </source>
</evidence>
<dbReference type="RefSeq" id="WP_203910678.1">
    <property type="nucleotide sequence ID" value="NZ_BONY01000031.1"/>
</dbReference>
<protein>
    <submittedName>
        <fullName evidence="1">Uncharacterized protein</fullName>
    </submittedName>
</protein>
<dbReference type="Proteomes" id="UP000612899">
    <property type="component" value="Unassembled WGS sequence"/>
</dbReference>